<keyword evidence="1" id="KW-0812">Transmembrane</keyword>
<accession>A0A6B0UAH9</accession>
<evidence type="ECO:0000313" key="2">
    <source>
        <dbReference type="EMBL" id="MXU89542.1"/>
    </source>
</evidence>
<keyword evidence="1" id="KW-1133">Transmembrane helix</keyword>
<name>A0A6B0UAH9_IXORI</name>
<feature type="transmembrane region" description="Helical" evidence="1">
    <location>
        <begin position="85"/>
        <end position="107"/>
    </location>
</feature>
<dbReference type="AlphaFoldDB" id="A0A6B0UAH9"/>
<reference evidence="2" key="1">
    <citation type="submission" date="2019-12" db="EMBL/GenBank/DDBJ databases">
        <title>An insight into the sialome of adult female Ixodes ricinus ticks feeding for 6 days.</title>
        <authorList>
            <person name="Perner J."/>
            <person name="Ribeiro J.M.C."/>
        </authorList>
    </citation>
    <scope>NUCLEOTIDE SEQUENCE</scope>
    <source>
        <strain evidence="2">Semi-engorged</strain>
        <tissue evidence="2">Salivary glands</tissue>
    </source>
</reference>
<protein>
    <submittedName>
        <fullName evidence="2">Uncharacterized protein</fullName>
    </submittedName>
</protein>
<keyword evidence="1" id="KW-0472">Membrane</keyword>
<sequence length="108" mass="11523">MLSRFALVSTVVCVESGDVLTVSILSSFLDVSASLSESGSPIPQTVSSCFNATFFFECDSFFWLDGGVVSLASLGRRTLVPVRRLLALAVVPVAMTCVFLVWPASIIL</sequence>
<dbReference type="EMBL" id="GIFC01007459">
    <property type="protein sequence ID" value="MXU89542.1"/>
    <property type="molecule type" value="Transcribed_RNA"/>
</dbReference>
<proteinExistence type="predicted"/>
<evidence type="ECO:0000256" key="1">
    <source>
        <dbReference type="SAM" id="Phobius"/>
    </source>
</evidence>
<organism evidence="2">
    <name type="scientific">Ixodes ricinus</name>
    <name type="common">Common tick</name>
    <name type="synonym">Acarus ricinus</name>
    <dbReference type="NCBI Taxonomy" id="34613"/>
    <lineage>
        <taxon>Eukaryota</taxon>
        <taxon>Metazoa</taxon>
        <taxon>Ecdysozoa</taxon>
        <taxon>Arthropoda</taxon>
        <taxon>Chelicerata</taxon>
        <taxon>Arachnida</taxon>
        <taxon>Acari</taxon>
        <taxon>Parasitiformes</taxon>
        <taxon>Ixodida</taxon>
        <taxon>Ixodoidea</taxon>
        <taxon>Ixodidae</taxon>
        <taxon>Ixodinae</taxon>
        <taxon>Ixodes</taxon>
    </lineage>
</organism>